<name>A0A0F9JF08_9ZZZZ</name>
<feature type="transmembrane region" description="Helical" evidence="1">
    <location>
        <begin position="133"/>
        <end position="152"/>
    </location>
</feature>
<feature type="transmembrane region" description="Helical" evidence="1">
    <location>
        <begin position="7"/>
        <end position="28"/>
    </location>
</feature>
<gene>
    <name evidence="2" type="ORF">LCGC14_1832960</name>
</gene>
<evidence type="ECO:0000256" key="1">
    <source>
        <dbReference type="SAM" id="Phobius"/>
    </source>
</evidence>
<dbReference type="AlphaFoldDB" id="A0A0F9JF08"/>
<keyword evidence="1" id="KW-1133">Transmembrane helix</keyword>
<dbReference type="EMBL" id="LAZR01018132">
    <property type="protein sequence ID" value="KKL97587.1"/>
    <property type="molecule type" value="Genomic_DNA"/>
</dbReference>
<proteinExistence type="predicted"/>
<evidence type="ECO:0000313" key="2">
    <source>
        <dbReference type="EMBL" id="KKL97587.1"/>
    </source>
</evidence>
<keyword evidence="1" id="KW-0472">Membrane</keyword>
<comment type="caution">
    <text evidence="2">The sequence shown here is derived from an EMBL/GenBank/DDBJ whole genome shotgun (WGS) entry which is preliminary data.</text>
</comment>
<reference evidence="2" key="1">
    <citation type="journal article" date="2015" name="Nature">
        <title>Complex archaea that bridge the gap between prokaryotes and eukaryotes.</title>
        <authorList>
            <person name="Spang A."/>
            <person name="Saw J.H."/>
            <person name="Jorgensen S.L."/>
            <person name="Zaremba-Niedzwiedzka K."/>
            <person name="Martijn J."/>
            <person name="Lind A.E."/>
            <person name="van Eijk R."/>
            <person name="Schleper C."/>
            <person name="Guy L."/>
            <person name="Ettema T.J."/>
        </authorList>
    </citation>
    <scope>NUCLEOTIDE SEQUENCE</scope>
</reference>
<accession>A0A0F9JF08</accession>
<keyword evidence="1" id="KW-0812">Transmembrane</keyword>
<protein>
    <submittedName>
        <fullName evidence="2">Uncharacterized protein</fullName>
    </submittedName>
</protein>
<organism evidence="2">
    <name type="scientific">marine sediment metagenome</name>
    <dbReference type="NCBI Taxonomy" id="412755"/>
    <lineage>
        <taxon>unclassified sequences</taxon>
        <taxon>metagenomes</taxon>
        <taxon>ecological metagenomes</taxon>
    </lineage>
</organism>
<sequence>MRKKGQVGMMITITISLILGIVMFQIIFSTIDEQIRTLAIIDDQFTAANDTCVQVTSSCIAPGSGVIENATNAEIATGNFTQCQVNNPGKLNGFLLNADDADPGHDGVTVNATYTERSCSFISGGTTTIVLNLLPLLFAVLLLVFVAGFIAFKK</sequence>